<evidence type="ECO:0000259" key="1">
    <source>
        <dbReference type="PROSITE" id="PS50056"/>
    </source>
</evidence>
<dbReference type="SUPFAM" id="SSF56091">
    <property type="entry name" value="DNA ligase/mRNA capping enzyme, catalytic domain"/>
    <property type="match status" value="1"/>
</dbReference>
<dbReference type="OrthoDB" id="200924at2759"/>
<organism evidence="2 3">
    <name type="scientific">Gongylonema pulchrum</name>
    <dbReference type="NCBI Taxonomy" id="637853"/>
    <lineage>
        <taxon>Eukaryota</taxon>
        <taxon>Metazoa</taxon>
        <taxon>Ecdysozoa</taxon>
        <taxon>Nematoda</taxon>
        <taxon>Chromadorea</taxon>
        <taxon>Rhabditida</taxon>
        <taxon>Spirurina</taxon>
        <taxon>Spiruromorpha</taxon>
        <taxon>Spiruroidea</taxon>
        <taxon>Gongylonematidae</taxon>
        <taxon>Gongylonema</taxon>
    </lineage>
</organism>
<gene>
    <name evidence="2" type="ORF">GPUH_LOCUS23906</name>
</gene>
<dbReference type="GO" id="GO:0006370">
    <property type="term" value="P:7-methylguanosine mRNA capping"/>
    <property type="evidence" value="ECO:0007669"/>
    <property type="project" value="TreeGrafter"/>
</dbReference>
<dbReference type="Gene3D" id="3.90.190.10">
    <property type="entry name" value="Protein tyrosine phosphatase superfamily"/>
    <property type="match status" value="2"/>
</dbReference>
<dbReference type="PROSITE" id="PS50056">
    <property type="entry name" value="TYR_PHOSPHATASE_2"/>
    <property type="match status" value="1"/>
</dbReference>
<dbReference type="PANTHER" id="PTHR10367:SF17">
    <property type="entry name" value="MRNA-CAPPING ENZYME"/>
    <property type="match status" value="1"/>
</dbReference>
<dbReference type="PROSITE" id="PS00383">
    <property type="entry name" value="TYR_PHOSPHATASE_1"/>
    <property type="match status" value="1"/>
</dbReference>
<protein>
    <recommendedName>
        <fullName evidence="1">Tyrosine specific protein phosphatases domain-containing protein</fullName>
    </recommendedName>
</protein>
<proteinExistence type="predicted"/>
<dbReference type="SUPFAM" id="SSF52799">
    <property type="entry name" value="(Phosphotyrosine protein) phosphatases II"/>
    <property type="match status" value="2"/>
</dbReference>
<dbReference type="InterPro" id="IPR000387">
    <property type="entry name" value="Tyr_Pase_dom"/>
</dbReference>
<dbReference type="InterPro" id="IPR029021">
    <property type="entry name" value="Prot-tyrosine_phosphatase-like"/>
</dbReference>
<dbReference type="InterPro" id="IPR000340">
    <property type="entry name" value="Dual-sp_phosphatase_cat-dom"/>
</dbReference>
<dbReference type="Pfam" id="PF00782">
    <property type="entry name" value="DSPc"/>
    <property type="match status" value="1"/>
</dbReference>
<dbReference type="EMBL" id="UYRT01099395">
    <property type="protein sequence ID" value="VDN42130.1"/>
    <property type="molecule type" value="Genomic_DNA"/>
</dbReference>
<dbReference type="GO" id="GO:0004484">
    <property type="term" value="F:mRNA guanylyltransferase activity"/>
    <property type="evidence" value="ECO:0007669"/>
    <property type="project" value="TreeGrafter"/>
</dbReference>
<accession>A0A3P7NNE7</accession>
<name>A0A3P7NNE7_9BILA</name>
<keyword evidence="3" id="KW-1185">Reference proteome</keyword>
<dbReference type="Proteomes" id="UP000271098">
    <property type="component" value="Unassembled WGS sequence"/>
</dbReference>
<dbReference type="PANTHER" id="PTHR10367">
    <property type="entry name" value="MRNA-CAPPING ENZYME"/>
    <property type="match status" value="1"/>
</dbReference>
<dbReference type="InterPro" id="IPR051029">
    <property type="entry name" value="mRNA_Capping_Enz/RNA_Phosphat"/>
</dbReference>
<dbReference type="Gene3D" id="3.30.470.30">
    <property type="entry name" value="DNA ligase/mRNA capping enzyme"/>
    <property type="match status" value="1"/>
</dbReference>
<dbReference type="AlphaFoldDB" id="A0A3P7NNE7"/>
<reference evidence="2 3" key="1">
    <citation type="submission" date="2018-11" db="EMBL/GenBank/DDBJ databases">
        <authorList>
            <consortium name="Pathogen Informatics"/>
        </authorList>
    </citation>
    <scope>NUCLEOTIDE SEQUENCE [LARGE SCALE GENOMIC DNA]</scope>
</reference>
<dbReference type="InterPro" id="IPR016130">
    <property type="entry name" value="Tyr_Pase_AS"/>
</dbReference>
<feature type="domain" description="Tyrosine specific protein phosphatases" evidence="1">
    <location>
        <begin position="36"/>
        <end position="99"/>
    </location>
</feature>
<sequence length="230" mass="25606">MIAAYLASAMDWAIDAAIHSFAQMRPHGIYKQFYLDELVKRYGDSDDRIQANPKDIVAVHCTHGFNRTGFLIAAYLASAMDWAIDAAIHSFAQMRPHGIYKQFYLDELVKRYGDSDDRIQAPPRPAWENGPLLGVDNGINGGGGQTSTSKLGVQNGEPKFMDGAVTGVVYVSDLTTRGFLQNKIREMCGCKRNGFPGSQPVSMERSPERDNLCFLEKNEYMVSWKADGVR</sequence>
<evidence type="ECO:0000313" key="2">
    <source>
        <dbReference type="EMBL" id="VDN42130.1"/>
    </source>
</evidence>
<evidence type="ECO:0000313" key="3">
    <source>
        <dbReference type="Proteomes" id="UP000271098"/>
    </source>
</evidence>